<accession>A0ACB7RL26</accession>
<protein>
    <submittedName>
        <fullName evidence="1">Uncharacterized protein</fullName>
    </submittedName>
</protein>
<reference evidence="1" key="1">
    <citation type="submission" date="2020-05" db="EMBL/GenBank/DDBJ databases">
        <title>Large-scale comparative analyses of tick genomes elucidate their genetic diversity and vector capacities.</title>
        <authorList>
            <person name="Jia N."/>
            <person name="Wang J."/>
            <person name="Shi W."/>
            <person name="Du L."/>
            <person name="Sun Y."/>
            <person name="Zhan W."/>
            <person name="Jiang J."/>
            <person name="Wang Q."/>
            <person name="Zhang B."/>
            <person name="Ji P."/>
            <person name="Sakyi L.B."/>
            <person name="Cui X."/>
            <person name="Yuan T."/>
            <person name="Jiang B."/>
            <person name="Yang W."/>
            <person name="Lam T.T.-Y."/>
            <person name="Chang Q."/>
            <person name="Ding S."/>
            <person name="Wang X."/>
            <person name="Zhu J."/>
            <person name="Ruan X."/>
            <person name="Zhao L."/>
            <person name="Wei J."/>
            <person name="Que T."/>
            <person name="Du C."/>
            <person name="Cheng J."/>
            <person name="Dai P."/>
            <person name="Han X."/>
            <person name="Huang E."/>
            <person name="Gao Y."/>
            <person name="Liu J."/>
            <person name="Shao H."/>
            <person name="Ye R."/>
            <person name="Li L."/>
            <person name="Wei W."/>
            <person name="Wang X."/>
            <person name="Wang C."/>
            <person name="Yang T."/>
            <person name="Huo Q."/>
            <person name="Li W."/>
            <person name="Guo W."/>
            <person name="Chen H."/>
            <person name="Zhou L."/>
            <person name="Ni X."/>
            <person name="Tian J."/>
            <person name="Zhou Y."/>
            <person name="Sheng Y."/>
            <person name="Liu T."/>
            <person name="Pan Y."/>
            <person name="Xia L."/>
            <person name="Li J."/>
            <person name="Zhao F."/>
            <person name="Cao W."/>
        </authorList>
    </citation>
    <scope>NUCLEOTIDE SEQUENCE</scope>
    <source>
        <strain evidence="1">Hyas-2018</strain>
    </source>
</reference>
<dbReference type="Proteomes" id="UP000821845">
    <property type="component" value="Chromosome 8"/>
</dbReference>
<dbReference type="EMBL" id="CM023488">
    <property type="protein sequence ID" value="KAH6923627.1"/>
    <property type="molecule type" value="Genomic_DNA"/>
</dbReference>
<name>A0ACB7RL26_HYAAI</name>
<keyword evidence="2" id="KW-1185">Reference proteome</keyword>
<organism evidence="1 2">
    <name type="scientific">Hyalomma asiaticum</name>
    <name type="common">Tick</name>
    <dbReference type="NCBI Taxonomy" id="266040"/>
    <lineage>
        <taxon>Eukaryota</taxon>
        <taxon>Metazoa</taxon>
        <taxon>Ecdysozoa</taxon>
        <taxon>Arthropoda</taxon>
        <taxon>Chelicerata</taxon>
        <taxon>Arachnida</taxon>
        <taxon>Acari</taxon>
        <taxon>Parasitiformes</taxon>
        <taxon>Ixodida</taxon>
        <taxon>Ixodoidea</taxon>
        <taxon>Ixodidae</taxon>
        <taxon>Hyalomminae</taxon>
        <taxon>Hyalomma</taxon>
    </lineage>
</organism>
<comment type="caution">
    <text evidence="1">The sequence shown here is derived from an EMBL/GenBank/DDBJ whole genome shotgun (WGS) entry which is preliminary data.</text>
</comment>
<sequence>MRSRKSTVIPDTHKNPVSVTVSAVFPGGKLRENPVQATCHPFYAGFRLISRMQRLTGCCFLENIGCHNYQDVRAKRSSLYLLYPICIWIYVLTVAVVILVDSEQHKHGVRGADQLNKTIWLASIVALSMEAVLNNVVLFYRAPELVELLRTCGLIELYVNVPPYRQREAVRSAWVIIAFQLADIALNMALDIYADFGTLVLVEKERTMAPFPMATLVSFGFLGIFFLAAHGLSARVLLTKVLQVDHARAQLSLVMKCADLASFILGPSLLYAYTYSVPLLCASAYYTIVAEFPFRVRLFFLFFFMLHYLSILVPPLTGAVITYTVVLAQTSSAKKRQRYSNYAEVEVYFLIDTMFSERFPEDTKAINYLAVTLAAVNLRYKSVRSMDIKFIAVGMLRLTSELQEEFVIMDGSYVDGQPTLVTLKMFCHRRGLDTADVRYFITGLDITGTYRGRKNPIMGGYAYVGGLCSLDGVAIGEDTPGLYRGVDIMAHELAHSLGCVHDGEGSRTELPGHKGSTAPECAAYHGYLMSYSRNGGKNHYKFSPCCEEQIKLLLRWSPTVLASSAIRAPGRPYLYRFPNGFIFPNTLLFWVPGLMYCEGYSKEEERDNLLPAFPRTAKTGALSCLEKWR</sequence>
<proteinExistence type="predicted"/>
<evidence type="ECO:0000313" key="1">
    <source>
        <dbReference type="EMBL" id="KAH6923627.1"/>
    </source>
</evidence>
<evidence type="ECO:0000313" key="2">
    <source>
        <dbReference type="Proteomes" id="UP000821845"/>
    </source>
</evidence>
<gene>
    <name evidence="1" type="ORF">HPB50_003253</name>
</gene>